<protein>
    <recommendedName>
        <fullName evidence="3">DUF1492 domain-containing protein</fullName>
    </recommendedName>
</protein>
<dbReference type="RefSeq" id="WP_126812565.1">
    <property type="nucleotide sequence ID" value="NZ_NGKC01000003.1"/>
</dbReference>
<sequence>MNAKDYLNKAYRLDQRINSKLEQVESLNALATKATSTLSDMPRSPNRATSKMADAIDKIIDLQAEINKDIDMLIDLKTEIVALIKKVKNQEYQTLLEKRYLCFETWEQIAVDMDYSIQHIYRLRDRALEETTTLLKNDRKC</sequence>
<organism evidence="1 2">
    <name type="scientific">Vagococcus acidifermentans</name>
    <dbReference type="NCBI Taxonomy" id="564710"/>
    <lineage>
        <taxon>Bacteria</taxon>
        <taxon>Bacillati</taxon>
        <taxon>Bacillota</taxon>
        <taxon>Bacilli</taxon>
        <taxon>Lactobacillales</taxon>
        <taxon>Enterococcaceae</taxon>
        <taxon>Vagococcus</taxon>
    </lineage>
</organism>
<gene>
    <name evidence="1" type="ORF">CBF27_03710</name>
</gene>
<keyword evidence="2" id="KW-1185">Reference proteome</keyword>
<dbReference type="Pfam" id="PF07374">
    <property type="entry name" value="DUF1492"/>
    <property type="match status" value="1"/>
</dbReference>
<dbReference type="AlphaFoldDB" id="A0A430AZ31"/>
<evidence type="ECO:0000313" key="1">
    <source>
        <dbReference type="EMBL" id="RSU13299.1"/>
    </source>
</evidence>
<dbReference type="OrthoDB" id="3242975at2"/>
<dbReference type="InterPro" id="IPR010861">
    <property type="entry name" value="DUF1492"/>
</dbReference>
<dbReference type="EMBL" id="NGKC01000003">
    <property type="protein sequence ID" value="RSU13299.1"/>
    <property type="molecule type" value="Genomic_DNA"/>
</dbReference>
<comment type="caution">
    <text evidence="1">The sequence shown here is derived from an EMBL/GenBank/DDBJ whole genome shotgun (WGS) entry which is preliminary data.</text>
</comment>
<name>A0A430AZ31_9ENTE</name>
<evidence type="ECO:0000313" key="2">
    <source>
        <dbReference type="Proteomes" id="UP000286773"/>
    </source>
</evidence>
<reference evidence="1 2" key="1">
    <citation type="submission" date="2017-05" db="EMBL/GenBank/DDBJ databases">
        <title>Vagococcus spp. assemblies.</title>
        <authorList>
            <person name="Gulvik C.A."/>
        </authorList>
    </citation>
    <scope>NUCLEOTIDE SEQUENCE [LARGE SCALE GENOMIC DNA]</scope>
    <source>
        <strain evidence="1 2">LMG 24798</strain>
    </source>
</reference>
<dbReference type="Proteomes" id="UP000286773">
    <property type="component" value="Unassembled WGS sequence"/>
</dbReference>
<accession>A0A430AZ31</accession>
<evidence type="ECO:0008006" key="3">
    <source>
        <dbReference type="Google" id="ProtNLM"/>
    </source>
</evidence>
<proteinExistence type="predicted"/>